<reference evidence="2 3" key="1">
    <citation type="journal article" date="2018" name="Nat. Ecol. Evol.">
        <title>Pezizomycetes genomes reveal the molecular basis of ectomycorrhizal truffle lifestyle.</title>
        <authorList>
            <person name="Murat C."/>
            <person name="Payen T."/>
            <person name="Noel B."/>
            <person name="Kuo A."/>
            <person name="Morin E."/>
            <person name="Chen J."/>
            <person name="Kohler A."/>
            <person name="Krizsan K."/>
            <person name="Balestrini R."/>
            <person name="Da Silva C."/>
            <person name="Montanini B."/>
            <person name="Hainaut M."/>
            <person name="Levati E."/>
            <person name="Barry K.W."/>
            <person name="Belfiori B."/>
            <person name="Cichocki N."/>
            <person name="Clum A."/>
            <person name="Dockter R.B."/>
            <person name="Fauchery L."/>
            <person name="Guy J."/>
            <person name="Iotti M."/>
            <person name="Le Tacon F."/>
            <person name="Lindquist E.A."/>
            <person name="Lipzen A."/>
            <person name="Malagnac F."/>
            <person name="Mello A."/>
            <person name="Molinier V."/>
            <person name="Miyauchi S."/>
            <person name="Poulain J."/>
            <person name="Riccioni C."/>
            <person name="Rubini A."/>
            <person name="Sitrit Y."/>
            <person name="Splivallo R."/>
            <person name="Traeger S."/>
            <person name="Wang M."/>
            <person name="Zifcakova L."/>
            <person name="Wipf D."/>
            <person name="Zambonelli A."/>
            <person name="Paolocci F."/>
            <person name="Nowrousian M."/>
            <person name="Ottonello S."/>
            <person name="Baldrian P."/>
            <person name="Spatafora J.W."/>
            <person name="Henrissat B."/>
            <person name="Nagy L.G."/>
            <person name="Aury J.M."/>
            <person name="Wincker P."/>
            <person name="Grigoriev I.V."/>
            <person name="Bonfante P."/>
            <person name="Martin F.M."/>
        </authorList>
    </citation>
    <scope>NUCLEOTIDE SEQUENCE [LARGE SCALE GENOMIC DNA]</scope>
    <source>
        <strain evidence="2 3">CCBAS932</strain>
    </source>
</reference>
<name>A0A3N4L8V9_9PEZI</name>
<dbReference type="EMBL" id="ML119118">
    <property type="protein sequence ID" value="RPB14425.1"/>
    <property type="molecule type" value="Genomic_DNA"/>
</dbReference>
<dbReference type="Proteomes" id="UP000277580">
    <property type="component" value="Unassembled WGS sequence"/>
</dbReference>
<keyword evidence="3" id="KW-1185">Reference proteome</keyword>
<dbReference type="AlphaFoldDB" id="A0A3N4L8V9"/>
<evidence type="ECO:0000313" key="2">
    <source>
        <dbReference type="EMBL" id="RPB14425.1"/>
    </source>
</evidence>
<evidence type="ECO:0000313" key="3">
    <source>
        <dbReference type="Proteomes" id="UP000277580"/>
    </source>
</evidence>
<dbReference type="OrthoDB" id="10423677at2759"/>
<organism evidence="2 3">
    <name type="scientific">Morchella conica CCBAS932</name>
    <dbReference type="NCBI Taxonomy" id="1392247"/>
    <lineage>
        <taxon>Eukaryota</taxon>
        <taxon>Fungi</taxon>
        <taxon>Dikarya</taxon>
        <taxon>Ascomycota</taxon>
        <taxon>Pezizomycotina</taxon>
        <taxon>Pezizomycetes</taxon>
        <taxon>Pezizales</taxon>
        <taxon>Morchellaceae</taxon>
        <taxon>Morchella</taxon>
    </lineage>
</organism>
<feature type="chain" id="PRO_5018267860" description="Secreted protein" evidence="1">
    <location>
        <begin position="20"/>
        <end position="140"/>
    </location>
</feature>
<keyword evidence="1" id="KW-0732">Signal</keyword>
<feature type="signal peptide" evidence="1">
    <location>
        <begin position="1"/>
        <end position="19"/>
    </location>
</feature>
<dbReference type="InParanoid" id="A0A3N4L8V9"/>
<proteinExistence type="predicted"/>
<gene>
    <name evidence="2" type="ORF">P167DRAFT_69965</name>
</gene>
<evidence type="ECO:0000256" key="1">
    <source>
        <dbReference type="SAM" id="SignalP"/>
    </source>
</evidence>
<accession>A0A3N4L8V9</accession>
<evidence type="ECO:0008006" key="4">
    <source>
        <dbReference type="Google" id="ProtNLM"/>
    </source>
</evidence>
<sequence>MHIALCIFCFVCPTSPVQSVPHQSIRELSDKMPSYTLLKLQIGIRLLGKVSRCPGTGTDNSARERVNDVANVGLVQKRTQCVCGAVAGERNKDDGLEIEAPKLLDVTPRKLICHPLIFKISSSVRTATTSSQPITAHGGN</sequence>
<protein>
    <recommendedName>
        <fullName evidence="4">Secreted protein</fullName>
    </recommendedName>
</protein>